<reference evidence="1" key="1">
    <citation type="submission" date="2020-04" db="EMBL/GenBank/DDBJ databases">
        <authorList>
            <person name="Hogendoorn C."/>
        </authorList>
    </citation>
    <scope>NUCLEOTIDE SEQUENCE</scope>
    <source>
        <strain evidence="1">FAVT5</strain>
    </source>
</reference>
<accession>A0ACA8Z583</accession>
<sequence length="38" mass="4318">MLAVELINVLRPIVTIATFITFSALALHEHPECKEKIR</sequence>
<name>A0ACA8Z583_9BACL</name>
<dbReference type="EMBL" id="LR792684">
    <property type="protein sequence ID" value="CAB3389417.1"/>
    <property type="molecule type" value="Genomic_DNA"/>
</dbReference>
<protein>
    <submittedName>
        <fullName evidence="1">Uncharacterized protein</fullName>
    </submittedName>
</protein>
<keyword evidence="2" id="KW-1185">Reference proteome</keyword>
<organism evidence="1 2">
    <name type="scientific">Kyrpidia spormannii</name>
    <dbReference type="NCBI Taxonomy" id="2055160"/>
    <lineage>
        <taxon>Bacteria</taxon>
        <taxon>Bacillati</taxon>
        <taxon>Bacillota</taxon>
        <taxon>Bacilli</taxon>
        <taxon>Bacillales</taxon>
        <taxon>Alicyclobacillaceae</taxon>
        <taxon>Kyrpidia</taxon>
    </lineage>
</organism>
<proteinExistence type="predicted"/>
<evidence type="ECO:0000313" key="2">
    <source>
        <dbReference type="Proteomes" id="UP000501793"/>
    </source>
</evidence>
<evidence type="ECO:0000313" key="1">
    <source>
        <dbReference type="EMBL" id="CAB3389417.1"/>
    </source>
</evidence>
<dbReference type="Proteomes" id="UP000501793">
    <property type="component" value="Chromosome"/>
</dbReference>
<gene>
    <name evidence="1" type="ORF">FAVT5_0247</name>
</gene>